<name>A0A1C3RFK8_9PROT</name>
<dbReference type="Proteomes" id="UP000231658">
    <property type="component" value="Unassembled WGS sequence"/>
</dbReference>
<dbReference type="AlphaFoldDB" id="A0A1C3RFK8"/>
<proteinExistence type="predicted"/>
<dbReference type="OrthoDB" id="7335474at2"/>
<reference evidence="1 2" key="1">
    <citation type="submission" date="2016-07" db="EMBL/GenBank/DDBJ databases">
        <authorList>
            <person name="Lefevre C.T."/>
        </authorList>
    </citation>
    <scope>NUCLEOTIDE SEQUENCE [LARGE SCALE GENOMIC DNA]</scope>
    <source>
        <strain evidence="1">PR1</strain>
    </source>
</reference>
<evidence type="ECO:0008006" key="3">
    <source>
        <dbReference type="Google" id="ProtNLM"/>
    </source>
</evidence>
<evidence type="ECO:0000313" key="1">
    <source>
        <dbReference type="EMBL" id="SCA56002.1"/>
    </source>
</evidence>
<dbReference type="RefSeq" id="WP_069186689.1">
    <property type="nucleotide sequence ID" value="NZ_FLYE01000007.1"/>
</dbReference>
<protein>
    <recommendedName>
        <fullName evidence="3">EAL domain-containing protein</fullName>
    </recommendedName>
</protein>
<dbReference type="STRING" id="1867952.MTBPR1_150049"/>
<keyword evidence="2" id="KW-1185">Reference proteome</keyword>
<sequence>MENESNDKNSFTDFFSDRAAASKGRVFILDLSPVQDQLKERWERLKGQVYATAKDVIDHRIRPDDVYCQWDEKNYLIAFGALDEARARIKINLIAQEITQRLLGSPDPQNAITVTMATADENGHFFWQKDTDPSKLVEEEENPLAPIKQEDTRNTQALVHQDVEFIFRPLWFVKNKIISSYFCIPVRPQGSGRFLSSYNVLSDHLNPVAVEALDLLTMKRIFVEASKLDEIKNPALLTVPIHFESIASTGRRSILLKQCQKNLAPHRGRIVVELTHLPDGIPQSRLQDLIQALKPFSRAVMARFDSMHRDFAGYKHVGLHAVGVDLYDDRRSEVKIMNDMELFAASAAKHGLHTYVHGVRSISLTTAAICSGIDYVDGYAITDVQEGARDVKYYSIRMPYAAKYSEAKE</sequence>
<evidence type="ECO:0000313" key="2">
    <source>
        <dbReference type="Proteomes" id="UP000231658"/>
    </source>
</evidence>
<organism evidence="1 2">
    <name type="scientific">Candidatus Terasakiella magnetica</name>
    <dbReference type="NCBI Taxonomy" id="1867952"/>
    <lineage>
        <taxon>Bacteria</taxon>
        <taxon>Pseudomonadati</taxon>
        <taxon>Pseudomonadota</taxon>
        <taxon>Alphaproteobacteria</taxon>
        <taxon>Rhodospirillales</taxon>
        <taxon>Terasakiellaceae</taxon>
        <taxon>Terasakiella</taxon>
    </lineage>
</organism>
<dbReference type="EMBL" id="FLYE01000007">
    <property type="protein sequence ID" value="SCA56002.1"/>
    <property type="molecule type" value="Genomic_DNA"/>
</dbReference>
<accession>A0A1C3RFK8</accession>
<gene>
    <name evidence="1" type="ORF">MTBPR1_150049</name>
</gene>